<dbReference type="Proteomes" id="UP000023755">
    <property type="component" value="Chromosome"/>
</dbReference>
<organism evidence="1 2">
    <name type="scientific">Neorickettsia helminthoeca str. Oregon</name>
    <dbReference type="NCBI Taxonomy" id="1286528"/>
    <lineage>
        <taxon>Bacteria</taxon>
        <taxon>Pseudomonadati</taxon>
        <taxon>Pseudomonadota</taxon>
        <taxon>Alphaproteobacteria</taxon>
        <taxon>Rickettsiales</taxon>
        <taxon>Anaplasmataceae</taxon>
        <taxon>Neorickettsia</taxon>
    </lineage>
</organism>
<evidence type="ECO:0008006" key="3">
    <source>
        <dbReference type="Google" id="ProtNLM"/>
    </source>
</evidence>
<dbReference type="EMBL" id="CP007481">
    <property type="protein sequence ID" value="AHX11084.1"/>
    <property type="molecule type" value="Genomic_DNA"/>
</dbReference>
<dbReference type="STRING" id="1286528.NHE_0114"/>
<keyword evidence="2" id="KW-1185">Reference proteome</keyword>
<evidence type="ECO:0000313" key="1">
    <source>
        <dbReference type="EMBL" id="AHX11084.1"/>
    </source>
</evidence>
<sequence>MEISIARRKSDLVISIVQDNNDKTVMISDANEALLSLLFYTSSELKGRPFFDILEQKDRDRILEHLEYEEYGIDIESILTRLRELSLKSKHGANIPVKIKIFPSSSASSREKRYQILAREYGCIDHLADFRRSCDHFEYSINDTLRIMDSQSTEAEIVLLSRFCKQYRQNCVVGFIQLSDSSRTSMLQVIEILKKSIRSTDQIGAIGRVIVVFIIGCEPQIADRPMSRIISKVRQFDKGATLKYFNLLEHPVLNIKDDLVNRSKIYASSM</sequence>
<proteinExistence type="predicted"/>
<reference evidence="1 2" key="1">
    <citation type="submission" date="2014-03" db="EMBL/GenBank/DDBJ databases">
        <title>Sequencing and Comparison of Genomes and Transcriptome Profiles of Human Ehrlichiosis Agents.</title>
        <authorList>
            <person name="Lin M."/>
            <person name="Daugherty S.C."/>
            <person name="Nagaraj S."/>
            <person name="Cheng Z."/>
            <person name="Xiong Q."/>
            <person name="Lin F.-Y."/>
            <person name="Sengamalay N."/>
            <person name="Ott S."/>
            <person name="Godinez A."/>
            <person name="Tallon L.J."/>
            <person name="Sadzewicz L."/>
            <person name="Fraser C.M."/>
            <person name="Dunning Hotopp J.C."/>
            <person name="Rikihisa Y."/>
        </authorList>
    </citation>
    <scope>NUCLEOTIDE SEQUENCE [LARGE SCALE GENOMIC DNA]</scope>
    <source>
        <strain evidence="1 2">Oregon</strain>
    </source>
</reference>
<accession>X5HJ49</accession>
<name>X5HJ49_9RICK</name>
<dbReference type="InterPro" id="IPR035965">
    <property type="entry name" value="PAS-like_dom_sf"/>
</dbReference>
<dbReference type="Gene3D" id="3.30.450.20">
    <property type="entry name" value="PAS domain"/>
    <property type="match status" value="1"/>
</dbReference>
<dbReference type="AlphaFoldDB" id="X5HJ49"/>
<dbReference type="CDD" id="cd00130">
    <property type="entry name" value="PAS"/>
    <property type="match status" value="1"/>
</dbReference>
<dbReference type="SUPFAM" id="SSF55785">
    <property type="entry name" value="PYP-like sensor domain (PAS domain)"/>
    <property type="match status" value="1"/>
</dbReference>
<evidence type="ECO:0000313" key="2">
    <source>
        <dbReference type="Proteomes" id="UP000023755"/>
    </source>
</evidence>
<dbReference type="KEGG" id="nhm:NHE_0114"/>
<dbReference type="RefSeq" id="WP_232214998.1">
    <property type="nucleotide sequence ID" value="NZ_CP007481.1"/>
</dbReference>
<dbReference type="HOGENOM" id="CLU_1029844_0_0_5"/>
<dbReference type="InterPro" id="IPR000014">
    <property type="entry name" value="PAS"/>
</dbReference>
<protein>
    <recommendedName>
        <fullName evidence="3">PAS fold family protein</fullName>
    </recommendedName>
</protein>
<gene>
    <name evidence="1" type="ORF">NHE_0114</name>
</gene>